<evidence type="ECO:0000313" key="3">
    <source>
        <dbReference type="Proteomes" id="UP000799291"/>
    </source>
</evidence>
<keyword evidence="3" id="KW-1185">Reference proteome</keyword>
<dbReference type="AlphaFoldDB" id="A0A6G1IMN3"/>
<evidence type="ECO:0000313" key="2">
    <source>
        <dbReference type="EMBL" id="KAF2679253.1"/>
    </source>
</evidence>
<name>A0A6G1IMN3_9PLEO</name>
<feature type="region of interest" description="Disordered" evidence="1">
    <location>
        <begin position="54"/>
        <end position="84"/>
    </location>
</feature>
<gene>
    <name evidence="2" type="ORF">K458DRAFT_408291</name>
</gene>
<reference evidence="2" key="1">
    <citation type="journal article" date="2020" name="Stud. Mycol.">
        <title>101 Dothideomycetes genomes: a test case for predicting lifestyles and emergence of pathogens.</title>
        <authorList>
            <person name="Haridas S."/>
            <person name="Albert R."/>
            <person name="Binder M."/>
            <person name="Bloem J."/>
            <person name="Labutti K."/>
            <person name="Salamov A."/>
            <person name="Andreopoulos B."/>
            <person name="Baker S."/>
            <person name="Barry K."/>
            <person name="Bills G."/>
            <person name="Bluhm B."/>
            <person name="Cannon C."/>
            <person name="Castanera R."/>
            <person name="Culley D."/>
            <person name="Daum C."/>
            <person name="Ezra D."/>
            <person name="Gonzalez J."/>
            <person name="Henrissat B."/>
            <person name="Kuo A."/>
            <person name="Liang C."/>
            <person name="Lipzen A."/>
            <person name="Lutzoni F."/>
            <person name="Magnuson J."/>
            <person name="Mondo S."/>
            <person name="Nolan M."/>
            <person name="Ohm R."/>
            <person name="Pangilinan J."/>
            <person name="Park H.-J."/>
            <person name="Ramirez L."/>
            <person name="Alfaro M."/>
            <person name="Sun H."/>
            <person name="Tritt A."/>
            <person name="Yoshinaga Y."/>
            <person name="Zwiers L.-H."/>
            <person name="Turgeon B."/>
            <person name="Goodwin S."/>
            <person name="Spatafora J."/>
            <person name="Crous P."/>
            <person name="Grigoriev I."/>
        </authorList>
    </citation>
    <scope>NUCLEOTIDE SEQUENCE</scope>
    <source>
        <strain evidence="2">CBS 122367</strain>
    </source>
</reference>
<proteinExistence type="predicted"/>
<dbReference type="EMBL" id="MU005605">
    <property type="protein sequence ID" value="KAF2679253.1"/>
    <property type="molecule type" value="Genomic_DNA"/>
</dbReference>
<accession>A0A6G1IMN3</accession>
<organism evidence="2 3">
    <name type="scientific">Lentithecium fluviatile CBS 122367</name>
    <dbReference type="NCBI Taxonomy" id="1168545"/>
    <lineage>
        <taxon>Eukaryota</taxon>
        <taxon>Fungi</taxon>
        <taxon>Dikarya</taxon>
        <taxon>Ascomycota</taxon>
        <taxon>Pezizomycotina</taxon>
        <taxon>Dothideomycetes</taxon>
        <taxon>Pleosporomycetidae</taxon>
        <taxon>Pleosporales</taxon>
        <taxon>Massarineae</taxon>
        <taxon>Lentitheciaceae</taxon>
        <taxon>Lentithecium</taxon>
    </lineage>
</organism>
<protein>
    <submittedName>
        <fullName evidence="2">Uncharacterized protein</fullName>
    </submittedName>
</protein>
<sequence length="167" mass="19206">MEKRSQFVDRVDDLRDRRNATPTGASRCLRASERDGEYLICLCLTPAVPSTWRTSMRPPSTTNPHPTSRVNAWKKTKRPHKHEEGRPVIRLFRETESCEVKEERKDAVSGVMRERHLSTQNFYVTRTRGGNEFEAVMLRGGKDEMIAQAKGFTHSEAFLGVCEILER</sequence>
<evidence type="ECO:0000256" key="1">
    <source>
        <dbReference type="SAM" id="MobiDB-lite"/>
    </source>
</evidence>
<dbReference type="Proteomes" id="UP000799291">
    <property type="component" value="Unassembled WGS sequence"/>
</dbReference>
<feature type="compositionally biased region" description="Polar residues" evidence="1">
    <location>
        <begin position="54"/>
        <end position="70"/>
    </location>
</feature>